<proteinExistence type="predicted"/>
<evidence type="ECO:0000313" key="2">
    <source>
        <dbReference type="Proteomes" id="UP000325141"/>
    </source>
</evidence>
<comment type="caution">
    <text evidence="1">The sequence shown here is derived from an EMBL/GenBank/DDBJ whole genome shotgun (WGS) entry which is preliminary data.</text>
</comment>
<gene>
    <name evidence="1" type="ORF">F0460_13745</name>
</gene>
<dbReference type="AlphaFoldDB" id="A0A5M6CG20"/>
<dbReference type="EMBL" id="VWSG01000012">
    <property type="protein sequence ID" value="KAA5532069.1"/>
    <property type="molecule type" value="Genomic_DNA"/>
</dbReference>
<dbReference type="Proteomes" id="UP000325141">
    <property type="component" value="Unassembled WGS sequence"/>
</dbReference>
<accession>A0A5M6CG20</accession>
<organism evidence="1 2">
    <name type="scientific">Paenimyroides baculatum</name>
    <dbReference type="NCBI Taxonomy" id="2608000"/>
    <lineage>
        <taxon>Bacteria</taxon>
        <taxon>Pseudomonadati</taxon>
        <taxon>Bacteroidota</taxon>
        <taxon>Flavobacteriia</taxon>
        <taxon>Flavobacteriales</taxon>
        <taxon>Flavobacteriaceae</taxon>
        <taxon>Paenimyroides</taxon>
    </lineage>
</organism>
<protein>
    <submittedName>
        <fullName evidence="1">Uncharacterized protein</fullName>
    </submittedName>
</protein>
<name>A0A5M6CG20_9FLAO</name>
<dbReference type="RefSeq" id="WP_150014211.1">
    <property type="nucleotide sequence ID" value="NZ_VWSG01000012.1"/>
</dbReference>
<evidence type="ECO:0000313" key="1">
    <source>
        <dbReference type="EMBL" id="KAA5532069.1"/>
    </source>
</evidence>
<keyword evidence="2" id="KW-1185">Reference proteome</keyword>
<reference evidence="1 2" key="1">
    <citation type="submission" date="2019-09" db="EMBL/GenBank/DDBJ databases">
        <title>Genome sequence and assembly of Flavobacterium sp.</title>
        <authorList>
            <person name="Chhetri G."/>
        </authorList>
    </citation>
    <scope>NUCLEOTIDE SEQUENCE [LARGE SCALE GENOMIC DNA]</scope>
    <source>
        <strain evidence="1 2">SNL9</strain>
    </source>
</reference>
<sequence>MKLPFFKTKTNVSKLSETEKNDLNTQILNRLQHELKATSDLINIVYNFTSENGRKGDIFASKMAEVGDGVTYFVNKDKKYQILGRTEKLRCSEHEIAQNLFAKIEMAIKYNCVLTEWNITTENKCTGRNW</sequence>